<evidence type="ECO:0000256" key="4">
    <source>
        <dbReference type="ARBA" id="ARBA00022842"/>
    </source>
</evidence>
<dbReference type="EMBL" id="KQ965796">
    <property type="protein sequence ID" value="KXS11820.1"/>
    <property type="molecule type" value="Genomic_DNA"/>
</dbReference>
<comment type="similarity">
    <text evidence="1 8">Belongs to the DNA repair enzymes AP/ExoA family.</text>
</comment>
<evidence type="ECO:0000256" key="3">
    <source>
        <dbReference type="ARBA" id="ARBA00022801"/>
    </source>
</evidence>
<evidence type="ECO:0000256" key="9">
    <source>
        <dbReference type="SAM" id="MobiDB-lite"/>
    </source>
</evidence>
<keyword evidence="6" id="KW-0464">Manganese</keyword>
<keyword evidence="12" id="KW-1185">Reference proteome</keyword>
<evidence type="ECO:0000256" key="5">
    <source>
        <dbReference type="PIRSR" id="PIRSR604808-1"/>
    </source>
</evidence>
<dbReference type="GO" id="GO:0008311">
    <property type="term" value="F:double-stranded DNA 3'-5' DNA exonuclease activity"/>
    <property type="evidence" value="ECO:0007669"/>
    <property type="project" value="TreeGrafter"/>
</dbReference>
<dbReference type="Gene3D" id="3.60.10.10">
    <property type="entry name" value="Endonuclease/exonuclease/phosphatase"/>
    <property type="match status" value="1"/>
</dbReference>
<feature type="binding site" evidence="6">
    <location>
        <position position="195"/>
    </location>
    <ligand>
        <name>Mg(2+)</name>
        <dbReference type="ChEBI" id="CHEBI:18420"/>
        <label>1</label>
    </ligand>
</feature>
<feature type="region of interest" description="Disordered" evidence="9">
    <location>
        <begin position="1"/>
        <end position="20"/>
    </location>
</feature>
<evidence type="ECO:0000313" key="11">
    <source>
        <dbReference type="EMBL" id="KXS11820.1"/>
    </source>
</evidence>
<keyword evidence="8" id="KW-0234">DNA repair</keyword>
<dbReference type="EC" id="3.1.-.-" evidence="8"/>
<dbReference type="GO" id="GO:0003906">
    <property type="term" value="F:DNA-(apurinic or apyrimidinic site) endonuclease activity"/>
    <property type="evidence" value="ECO:0007669"/>
    <property type="project" value="TreeGrafter"/>
</dbReference>
<feature type="site" description="Transition state stabilizer" evidence="7">
    <location>
        <position position="197"/>
    </location>
</feature>
<dbReference type="InterPro" id="IPR004808">
    <property type="entry name" value="AP_endonuc_1"/>
</dbReference>
<dbReference type="Pfam" id="PF03372">
    <property type="entry name" value="Exo_endo_phos"/>
    <property type="match status" value="1"/>
</dbReference>
<dbReference type="OrthoDB" id="2154323at2759"/>
<proteinExistence type="inferred from homology"/>
<dbReference type="AlphaFoldDB" id="A0A139A4V8"/>
<feature type="binding site" evidence="6">
    <location>
        <position position="325"/>
    </location>
    <ligand>
        <name>Mg(2+)</name>
        <dbReference type="ChEBI" id="CHEBI:18420"/>
        <label>1</label>
    </ligand>
</feature>
<dbReference type="NCBIfam" id="TIGR00633">
    <property type="entry name" value="xth"/>
    <property type="match status" value="1"/>
</dbReference>
<feature type="active site" evidence="5">
    <location>
        <position position="156"/>
    </location>
</feature>
<feature type="active site" description="Proton acceptor" evidence="5">
    <location>
        <position position="325"/>
    </location>
</feature>
<feature type="region of interest" description="Disordered" evidence="9">
    <location>
        <begin position="428"/>
        <end position="451"/>
    </location>
</feature>
<feature type="domain" description="Endonuclease/exonuclease/phosphatase" evidence="10">
    <location>
        <begin position="30"/>
        <end position="325"/>
    </location>
</feature>
<feature type="region of interest" description="Disordered" evidence="9">
    <location>
        <begin position="341"/>
        <end position="372"/>
    </location>
</feature>
<feature type="site" description="Interaction with DNA substrate" evidence="7">
    <location>
        <position position="325"/>
    </location>
</feature>
<evidence type="ECO:0000256" key="1">
    <source>
        <dbReference type="ARBA" id="ARBA00007092"/>
    </source>
</evidence>
<keyword evidence="4 6" id="KW-0460">Magnesium</keyword>
<evidence type="ECO:0000256" key="6">
    <source>
        <dbReference type="PIRSR" id="PIRSR604808-2"/>
    </source>
</evidence>
<evidence type="ECO:0000313" key="12">
    <source>
        <dbReference type="Proteomes" id="UP000070544"/>
    </source>
</evidence>
<dbReference type="OMA" id="PMKGPHP"/>
<dbReference type="SUPFAM" id="SSF56219">
    <property type="entry name" value="DNase I-like"/>
    <property type="match status" value="1"/>
</dbReference>
<comment type="cofactor">
    <cofactor evidence="6 8">
        <name>Mg(2+)</name>
        <dbReference type="ChEBI" id="CHEBI:18420"/>
    </cofactor>
    <cofactor evidence="6 8">
        <name>Mn(2+)</name>
        <dbReference type="ChEBI" id="CHEBI:29035"/>
    </cofactor>
    <text evidence="6 8">Probably binds two magnesium or manganese ions per subunit.</text>
</comment>
<evidence type="ECO:0000256" key="2">
    <source>
        <dbReference type="ARBA" id="ARBA00022723"/>
    </source>
</evidence>
<evidence type="ECO:0000256" key="7">
    <source>
        <dbReference type="PIRSR" id="PIRSR604808-3"/>
    </source>
</evidence>
<evidence type="ECO:0000256" key="8">
    <source>
        <dbReference type="RuleBase" id="RU362131"/>
    </source>
</evidence>
<keyword evidence="2 6" id="KW-0479">Metal-binding</keyword>
<accession>A0A139A4V8</accession>
<name>A0A139A4V8_GONPJ</name>
<dbReference type="GO" id="GO:0005634">
    <property type="term" value="C:nucleus"/>
    <property type="evidence" value="ECO:0007669"/>
    <property type="project" value="TreeGrafter"/>
</dbReference>
<evidence type="ECO:0000259" key="10">
    <source>
        <dbReference type="Pfam" id="PF03372"/>
    </source>
</evidence>
<dbReference type="PROSITE" id="PS51435">
    <property type="entry name" value="AP_NUCLEASE_F1_4"/>
    <property type="match status" value="1"/>
</dbReference>
<dbReference type="PANTHER" id="PTHR22748:SF4">
    <property type="entry name" value="DNA-(APURINIC OR APYRIMIDINIC SITE) ENDONUCLEASE 2"/>
    <property type="match status" value="1"/>
</dbReference>
<sequence>MLDGRTKSGESNKNPPLPASSPLHRTLTILSWNVCGLSSQIRRLAFKTSTPLEPRRALREWFRKWGADVVCFQEAKVSERDLNDPSSAISQRVSVPGYDSFWSFSSSKSGYSGVTTYVRRGLSVAAEVGFRRAPVDREEGRSVTVDLGRFVLINIYVPNPNSTKRREYWAQFTQALQSRVVELTREGREVVVAGDWNTIPSSKDIYQKDTDTDSVYENEGKRSSVGAQFIHDLTSQADLVDPWRAANPDERNVFTYWDQYTGKRASNKGCRVSVLFPCSSASTSSPNPRAPYAPTKVDFFLISASLHTTLRPTSSILTTHDGSDHCPVTLTLAWRFEGSVTRTPGHPRPAMAWRPPEGADHTTDDEAGEEGDVPRDWHREISGMMRGVEEVHVGGGDGAGAVDIDALEEDARRKERDAARYKEALTLAQEEFEPVGAGRGGAGRGSKRRPR</sequence>
<dbReference type="GO" id="GO:0006284">
    <property type="term" value="P:base-excision repair"/>
    <property type="evidence" value="ECO:0007669"/>
    <property type="project" value="TreeGrafter"/>
</dbReference>
<dbReference type="GO" id="GO:0046872">
    <property type="term" value="F:metal ion binding"/>
    <property type="evidence" value="ECO:0007669"/>
    <property type="project" value="UniProtKB-KW"/>
</dbReference>
<feature type="binding site" evidence="6">
    <location>
        <position position="33"/>
    </location>
    <ligand>
        <name>Mg(2+)</name>
        <dbReference type="ChEBI" id="CHEBI:18420"/>
        <label>1</label>
    </ligand>
</feature>
<feature type="binding site" evidence="6">
    <location>
        <position position="74"/>
    </location>
    <ligand>
        <name>Mg(2+)</name>
        <dbReference type="ChEBI" id="CHEBI:18420"/>
        <label>1</label>
    </ligand>
</feature>
<feature type="compositionally biased region" description="Basic and acidic residues" evidence="9">
    <location>
        <begin position="1"/>
        <end position="10"/>
    </location>
</feature>
<keyword evidence="8" id="KW-0227">DNA damage</keyword>
<reference evidence="11 12" key="1">
    <citation type="journal article" date="2015" name="Genome Biol. Evol.">
        <title>Phylogenomic analyses indicate that early fungi evolved digesting cell walls of algal ancestors of land plants.</title>
        <authorList>
            <person name="Chang Y."/>
            <person name="Wang S."/>
            <person name="Sekimoto S."/>
            <person name="Aerts A.L."/>
            <person name="Choi C."/>
            <person name="Clum A."/>
            <person name="LaButti K.M."/>
            <person name="Lindquist E.A."/>
            <person name="Yee Ngan C."/>
            <person name="Ohm R.A."/>
            <person name="Salamov A.A."/>
            <person name="Grigoriev I.V."/>
            <person name="Spatafora J.W."/>
            <person name="Berbee M.L."/>
        </authorList>
    </citation>
    <scope>NUCLEOTIDE SEQUENCE [LARGE SCALE GENOMIC DNA]</scope>
    <source>
        <strain evidence="11 12">JEL478</strain>
    </source>
</reference>
<dbReference type="GO" id="GO:0008081">
    <property type="term" value="F:phosphoric diester hydrolase activity"/>
    <property type="evidence" value="ECO:0007669"/>
    <property type="project" value="TreeGrafter"/>
</dbReference>
<feature type="binding site" evidence="6">
    <location>
        <position position="197"/>
    </location>
    <ligand>
        <name>Mg(2+)</name>
        <dbReference type="ChEBI" id="CHEBI:18420"/>
        <label>1</label>
    </ligand>
</feature>
<dbReference type="InterPro" id="IPR005135">
    <property type="entry name" value="Endo/exonuclease/phosphatase"/>
</dbReference>
<protein>
    <recommendedName>
        <fullName evidence="8">DNA-(apurinic or apyrimidinic site) endonuclease</fullName>
        <ecNumber evidence="8">3.1.-.-</ecNumber>
    </recommendedName>
</protein>
<feature type="binding site" evidence="6">
    <location>
        <position position="324"/>
    </location>
    <ligand>
        <name>Mg(2+)</name>
        <dbReference type="ChEBI" id="CHEBI:18420"/>
        <label>1</label>
    </ligand>
</feature>
<dbReference type="PANTHER" id="PTHR22748">
    <property type="entry name" value="AP ENDONUCLEASE"/>
    <property type="match status" value="1"/>
</dbReference>
<organism evidence="11 12">
    <name type="scientific">Gonapodya prolifera (strain JEL478)</name>
    <name type="common">Monoblepharis prolifera</name>
    <dbReference type="NCBI Taxonomy" id="1344416"/>
    <lineage>
        <taxon>Eukaryota</taxon>
        <taxon>Fungi</taxon>
        <taxon>Fungi incertae sedis</taxon>
        <taxon>Chytridiomycota</taxon>
        <taxon>Chytridiomycota incertae sedis</taxon>
        <taxon>Monoblepharidomycetes</taxon>
        <taxon>Monoblepharidales</taxon>
        <taxon>Gonapodyaceae</taxon>
        <taxon>Gonapodya</taxon>
    </lineage>
</organism>
<keyword evidence="3" id="KW-0378">Hydrolase</keyword>
<dbReference type="InterPro" id="IPR036691">
    <property type="entry name" value="Endo/exonu/phosph_ase_sf"/>
</dbReference>
<feature type="active site" description="Proton donor/acceptor" evidence="5">
    <location>
        <position position="195"/>
    </location>
</feature>
<dbReference type="STRING" id="1344416.A0A139A4V8"/>
<dbReference type="Proteomes" id="UP000070544">
    <property type="component" value="Unassembled WGS sequence"/>
</dbReference>
<gene>
    <name evidence="11" type="ORF">M427DRAFT_35398</name>
</gene>
<feature type="site" description="Important for catalytic activity" evidence="7">
    <location>
        <position position="298"/>
    </location>
</feature>